<dbReference type="RefSeq" id="WP_092099644.1">
    <property type="nucleotide sequence ID" value="NZ_FOOT01000002.1"/>
</dbReference>
<dbReference type="OrthoDB" id="854042at2"/>
<name>A0A1I2R1U6_9BACT</name>
<evidence type="ECO:0000256" key="1">
    <source>
        <dbReference type="SAM" id="MobiDB-lite"/>
    </source>
</evidence>
<gene>
    <name evidence="2" type="ORF">SAMN05421739_102168</name>
</gene>
<feature type="compositionally biased region" description="Polar residues" evidence="1">
    <location>
        <begin position="47"/>
        <end position="56"/>
    </location>
</feature>
<keyword evidence="3" id="KW-1185">Reference proteome</keyword>
<organism evidence="2 3">
    <name type="scientific">Pontibacter chinhatensis</name>
    <dbReference type="NCBI Taxonomy" id="1436961"/>
    <lineage>
        <taxon>Bacteria</taxon>
        <taxon>Pseudomonadati</taxon>
        <taxon>Bacteroidota</taxon>
        <taxon>Cytophagia</taxon>
        <taxon>Cytophagales</taxon>
        <taxon>Hymenobacteraceae</taxon>
        <taxon>Pontibacter</taxon>
    </lineage>
</organism>
<dbReference type="Proteomes" id="UP000198724">
    <property type="component" value="Unassembled WGS sequence"/>
</dbReference>
<proteinExistence type="predicted"/>
<dbReference type="EMBL" id="FOOT01000002">
    <property type="protein sequence ID" value="SFG32547.1"/>
    <property type="molecule type" value="Genomic_DNA"/>
</dbReference>
<accession>A0A1I2R1U6</accession>
<reference evidence="3" key="1">
    <citation type="submission" date="2016-10" db="EMBL/GenBank/DDBJ databases">
        <authorList>
            <person name="Varghese N."/>
            <person name="Submissions S."/>
        </authorList>
    </citation>
    <scope>NUCLEOTIDE SEQUENCE [LARGE SCALE GENOMIC DNA]</scope>
    <source>
        <strain evidence="3">LP51</strain>
    </source>
</reference>
<dbReference type="AlphaFoldDB" id="A0A1I2R1U6"/>
<feature type="region of interest" description="Disordered" evidence="1">
    <location>
        <begin position="1"/>
        <end position="87"/>
    </location>
</feature>
<sequence>MADKKNKTEETKRNLASNANAKLNPEDYSNEANIKGGVDKGKGGTKATASQQQGQGAWNKKNNDDNRTGTKSGGGGSGQGANNPTGK</sequence>
<feature type="compositionally biased region" description="Basic and acidic residues" evidence="1">
    <location>
        <begin position="1"/>
        <end position="13"/>
    </location>
</feature>
<evidence type="ECO:0000313" key="2">
    <source>
        <dbReference type="EMBL" id="SFG32547.1"/>
    </source>
</evidence>
<evidence type="ECO:0000313" key="3">
    <source>
        <dbReference type="Proteomes" id="UP000198724"/>
    </source>
</evidence>
<protein>
    <submittedName>
        <fullName evidence="2">Uncharacterized protein</fullName>
    </submittedName>
</protein>